<gene>
    <name evidence="1" type="ORF">SAMN05192553_102110</name>
</gene>
<protein>
    <submittedName>
        <fullName evidence="1">Uncharacterized protein</fullName>
    </submittedName>
</protein>
<accession>A0A1H6VJ40</accession>
<proteinExistence type="predicted"/>
<evidence type="ECO:0000313" key="2">
    <source>
        <dbReference type="Proteomes" id="UP000199403"/>
    </source>
</evidence>
<sequence length="63" mass="7165">MWGEENAYDCVIAKLPPFKDFDGYSPKFHFFKNSLLGQLHDRIPWEELISCLPGGRPGRGVPS</sequence>
<dbReference type="Proteomes" id="UP000199403">
    <property type="component" value="Unassembled WGS sequence"/>
</dbReference>
<name>A0A1H6VJ40_9BACT</name>
<dbReference type="EMBL" id="FNZH01000002">
    <property type="protein sequence ID" value="SEJ04593.1"/>
    <property type="molecule type" value="Genomic_DNA"/>
</dbReference>
<dbReference type="STRING" id="1416801.SAMN05192553_102110"/>
<organism evidence="1 2">
    <name type="scientific">Cyclobacterium xiamenense</name>
    <dbReference type="NCBI Taxonomy" id="1297121"/>
    <lineage>
        <taxon>Bacteria</taxon>
        <taxon>Pseudomonadati</taxon>
        <taxon>Bacteroidota</taxon>
        <taxon>Cytophagia</taxon>
        <taxon>Cytophagales</taxon>
        <taxon>Cyclobacteriaceae</taxon>
        <taxon>Cyclobacterium</taxon>
    </lineage>
</organism>
<reference evidence="2" key="1">
    <citation type="submission" date="2016-10" db="EMBL/GenBank/DDBJ databases">
        <authorList>
            <person name="Varghese N."/>
            <person name="Submissions S."/>
        </authorList>
    </citation>
    <scope>NUCLEOTIDE SEQUENCE [LARGE SCALE GENOMIC DNA]</scope>
    <source>
        <strain evidence="2">IBRC-M 10761</strain>
    </source>
</reference>
<dbReference type="AlphaFoldDB" id="A0A1H6VJ40"/>
<evidence type="ECO:0000313" key="1">
    <source>
        <dbReference type="EMBL" id="SEJ04593.1"/>
    </source>
</evidence>
<keyword evidence="2" id="KW-1185">Reference proteome</keyword>